<feature type="region of interest" description="Disordered" evidence="1">
    <location>
        <begin position="359"/>
        <end position="379"/>
    </location>
</feature>
<keyword evidence="3" id="KW-1185">Reference proteome</keyword>
<evidence type="ECO:0000313" key="2">
    <source>
        <dbReference type="EMBL" id="KAG4417614.1"/>
    </source>
</evidence>
<organism evidence="2 3">
    <name type="scientific">Cadophora malorum</name>
    <dbReference type="NCBI Taxonomy" id="108018"/>
    <lineage>
        <taxon>Eukaryota</taxon>
        <taxon>Fungi</taxon>
        <taxon>Dikarya</taxon>
        <taxon>Ascomycota</taxon>
        <taxon>Pezizomycotina</taxon>
        <taxon>Leotiomycetes</taxon>
        <taxon>Helotiales</taxon>
        <taxon>Ploettnerulaceae</taxon>
        <taxon>Cadophora</taxon>
    </lineage>
</organism>
<comment type="caution">
    <text evidence="2">The sequence shown here is derived from an EMBL/GenBank/DDBJ whole genome shotgun (WGS) entry which is preliminary data.</text>
</comment>
<accession>A0A8H7WAB4</accession>
<feature type="compositionally biased region" description="Low complexity" evidence="1">
    <location>
        <begin position="136"/>
        <end position="155"/>
    </location>
</feature>
<dbReference type="Proteomes" id="UP000664132">
    <property type="component" value="Unassembled WGS sequence"/>
</dbReference>
<evidence type="ECO:0000313" key="3">
    <source>
        <dbReference type="Proteomes" id="UP000664132"/>
    </source>
</evidence>
<sequence>MADVAVVPFQPATVNTAPPSPASSASSTALAPRPVQLSPSGLWKPTPTLKDKTSTQNFSHPMALPTPPASAALTPSSTSTAVATIPRSTPTPTSLPTRLPSLKTPTSTQTQITPTTPRSILKPGDIHPANRPPAYSPTTSSSTSSSSLNYTSKPKSQLKSSQNATKRRSRGKSIKEGAFFAFVLLPLSCWYTRGGKRLGAASGPPPPQSLEYGTAGGKRNVIEWDADEDDEEVLVAEYERRGRAATASAAALPELRRPVYGHGRKDSFGQVAAGGMKGQVIARRESFTAPVPPGVSLRGGGHGRSNSFSSVGMRGRGDGMGMVVARREVADYGIDRGPDEWDLERERELAREAEFERLRLSRAKSRTGSPVPLRRRSEV</sequence>
<reference evidence="2" key="1">
    <citation type="submission" date="2021-02" db="EMBL/GenBank/DDBJ databases">
        <title>Genome sequence Cadophora malorum strain M34.</title>
        <authorList>
            <person name="Stefanovic E."/>
            <person name="Vu D."/>
            <person name="Scully C."/>
            <person name="Dijksterhuis J."/>
            <person name="Roader J."/>
            <person name="Houbraken J."/>
        </authorList>
    </citation>
    <scope>NUCLEOTIDE SEQUENCE</scope>
    <source>
        <strain evidence="2">M34</strain>
    </source>
</reference>
<name>A0A8H7WAB4_9HELO</name>
<dbReference type="OrthoDB" id="3562396at2759"/>
<evidence type="ECO:0000256" key="1">
    <source>
        <dbReference type="SAM" id="MobiDB-lite"/>
    </source>
</evidence>
<proteinExistence type="predicted"/>
<feature type="compositionally biased region" description="Low complexity" evidence="1">
    <location>
        <begin position="69"/>
        <end position="120"/>
    </location>
</feature>
<feature type="region of interest" description="Disordered" evidence="1">
    <location>
        <begin position="1"/>
        <end position="171"/>
    </location>
</feature>
<gene>
    <name evidence="2" type="ORF">IFR04_009259</name>
</gene>
<protein>
    <submittedName>
        <fullName evidence="2">Uncharacterized protein</fullName>
    </submittedName>
</protein>
<feature type="region of interest" description="Disordered" evidence="1">
    <location>
        <begin position="289"/>
        <end position="314"/>
    </location>
</feature>
<feature type="compositionally biased region" description="Low complexity" evidence="1">
    <location>
        <begin position="11"/>
        <end position="34"/>
    </location>
</feature>
<dbReference type="AlphaFoldDB" id="A0A8H7WAB4"/>
<dbReference type="EMBL" id="JAFJYH010000150">
    <property type="protein sequence ID" value="KAG4417614.1"/>
    <property type="molecule type" value="Genomic_DNA"/>
</dbReference>